<feature type="domain" description="Plastocyanin-like" evidence="3">
    <location>
        <begin position="25"/>
        <end position="70"/>
    </location>
</feature>
<dbReference type="EMBL" id="JACEIK010000958">
    <property type="protein sequence ID" value="MCD7464374.1"/>
    <property type="molecule type" value="Genomic_DNA"/>
</dbReference>
<accession>A0ABS8T058</accession>
<dbReference type="InterPro" id="IPR045087">
    <property type="entry name" value="Cu-oxidase_fam"/>
</dbReference>
<gene>
    <name evidence="4" type="ORF">HAX54_052588</name>
</gene>
<dbReference type="Pfam" id="PF00394">
    <property type="entry name" value="Cu-oxidase"/>
    <property type="match status" value="1"/>
</dbReference>
<dbReference type="Pfam" id="PF07732">
    <property type="entry name" value="Cu-oxidase_3"/>
    <property type="match status" value="1"/>
</dbReference>
<reference evidence="4 5" key="1">
    <citation type="journal article" date="2021" name="BMC Genomics">
        <title>Datura genome reveals duplications of psychoactive alkaloid biosynthetic genes and high mutation rate following tissue culture.</title>
        <authorList>
            <person name="Rajewski A."/>
            <person name="Carter-House D."/>
            <person name="Stajich J."/>
            <person name="Litt A."/>
        </authorList>
    </citation>
    <scope>NUCLEOTIDE SEQUENCE [LARGE SCALE GENOMIC DNA]</scope>
    <source>
        <strain evidence="4">AR-01</strain>
    </source>
</reference>
<evidence type="ECO:0000313" key="5">
    <source>
        <dbReference type="Proteomes" id="UP000823775"/>
    </source>
</evidence>
<sequence>MSPSHPGMALSRGEIHGRMESMAITCPIPPGGNFTYVLQVKDQIGSFYYFPSLAFHKAAGGFGSINIASRSVIPVPFPPPAGEFSILTGDWFKQNHSDLKAILDGGHDVPFPDGLLINGRGSNGYTFTVDQGKTYRFRISNVGLTTSINFRIQGHKMMVVEVEGTHTVQNTYDSLDIHLGQLLTATSTLRYSNSAGSVSGPPPGGPTTEIAWSLNQARSLRRNLSASGPRPNPQGLATMD</sequence>
<evidence type="ECO:0000313" key="4">
    <source>
        <dbReference type="EMBL" id="MCD7464374.1"/>
    </source>
</evidence>
<organism evidence="4 5">
    <name type="scientific">Datura stramonium</name>
    <name type="common">Jimsonweed</name>
    <name type="synonym">Common thornapple</name>
    <dbReference type="NCBI Taxonomy" id="4076"/>
    <lineage>
        <taxon>Eukaryota</taxon>
        <taxon>Viridiplantae</taxon>
        <taxon>Streptophyta</taxon>
        <taxon>Embryophyta</taxon>
        <taxon>Tracheophyta</taxon>
        <taxon>Spermatophyta</taxon>
        <taxon>Magnoliopsida</taxon>
        <taxon>eudicotyledons</taxon>
        <taxon>Gunneridae</taxon>
        <taxon>Pentapetalae</taxon>
        <taxon>asterids</taxon>
        <taxon>lamiids</taxon>
        <taxon>Solanales</taxon>
        <taxon>Solanaceae</taxon>
        <taxon>Solanoideae</taxon>
        <taxon>Datureae</taxon>
        <taxon>Datura</taxon>
    </lineage>
</organism>
<evidence type="ECO:0000256" key="1">
    <source>
        <dbReference type="ARBA" id="ARBA00010609"/>
    </source>
</evidence>
<evidence type="ECO:0000259" key="2">
    <source>
        <dbReference type="Pfam" id="PF00394"/>
    </source>
</evidence>
<dbReference type="InterPro" id="IPR008972">
    <property type="entry name" value="Cupredoxin"/>
</dbReference>
<dbReference type="PANTHER" id="PTHR11709:SF263">
    <property type="entry name" value="L-ASCORBATE OXIDASE HOMOLOG"/>
    <property type="match status" value="1"/>
</dbReference>
<name>A0ABS8T058_DATST</name>
<comment type="similarity">
    <text evidence="1">Belongs to the multicopper oxidase family.</text>
</comment>
<keyword evidence="5" id="KW-1185">Reference proteome</keyword>
<feature type="domain" description="Plastocyanin-like" evidence="2">
    <location>
        <begin position="84"/>
        <end position="189"/>
    </location>
</feature>
<dbReference type="PANTHER" id="PTHR11709">
    <property type="entry name" value="MULTI-COPPER OXIDASE"/>
    <property type="match status" value="1"/>
</dbReference>
<comment type="caution">
    <text evidence="4">The sequence shown here is derived from an EMBL/GenBank/DDBJ whole genome shotgun (WGS) entry which is preliminary data.</text>
</comment>
<dbReference type="Proteomes" id="UP000823775">
    <property type="component" value="Unassembled WGS sequence"/>
</dbReference>
<dbReference type="InterPro" id="IPR011707">
    <property type="entry name" value="Cu-oxidase-like_N"/>
</dbReference>
<dbReference type="InterPro" id="IPR001117">
    <property type="entry name" value="Cu-oxidase_2nd"/>
</dbReference>
<dbReference type="Gene3D" id="2.60.40.420">
    <property type="entry name" value="Cupredoxins - blue copper proteins"/>
    <property type="match status" value="2"/>
</dbReference>
<dbReference type="SUPFAM" id="SSF49503">
    <property type="entry name" value="Cupredoxins"/>
    <property type="match status" value="2"/>
</dbReference>
<evidence type="ECO:0000259" key="3">
    <source>
        <dbReference type="Pfam" id="PF07732"/>
    </source>
</evidence>
<protein>
    <submittedName>
        <fullName evidence="4">Uncharacterized protein</fullName>
    </submittedName>
</protein>
<proteinExistence type="inferred from homology"/>